<evidence type="ECO:0008006" key="4">
    <source>
        <dbReference type="Google" id="ProtNLM"/>
    </source>
</evidence>
<dbReference type="Proteomes" id="UP001290101">
    <property type="component" value="Unassembled WGS sequence"/>
</dbReference>
<name>A0ABU5JLT3_9ACTN</name>
<feature type="transmembrane region" description="Helical" evidence="1">
    <location>
        <begin position="25"/>
        <end position="55"/>
    </location>
</feature>
<reference evidence="2 3" key="1">
    <citation type="submission" date="2023-12" db="EMBL/GenBank/DDBJ databases">
        <title>Micromonospora sp. nov., isolated from Atacama Desert.</title>
        <authorList>
            <person name="Carro L."/>
            <person name="Golinska P."/>
            <person name="Klenk H.-P."/>
            <person name="Goodfellow M."/>
        </authorList>
    </citation>
    <scope>NUCLEOTIDE SEQUENCE [LARGE SCALE GENOMIC DNA]</scope>
    <source>
        <strain evidence="2 3">4G53</strain>
    </source>
</reference>
<accession>A0ABU5JLT3</accession>
<evidence type="ECO:0000313" key="3">
    <source>
        <dbReference type="Proteomes" id="UP001290101"/>
    </source>
</evidence>
<keyword evidence="1" id="KW-0812">Transmembrane</keyword>
<proteinExistence type="predicted"/>
<protein>
    <recommendedName>
        <fullName evidence="4">Iron ABC transporter permease</fullName>
    </recommendedName>
</protein>
<keyword evidence="3" id="KW-1185">Reference proteome</keyword>
<sequence>MSDDEEAPRADVPAGTGAARRGTAWMILGVVAAALLICCCSAAIGVAVSWSAGLFDAR</sequence>
<evidence type="ECO:0000313" key="2">
    <source>
        <dbReference type="EMBL" id="MDZ5493541.1"/>
    </source>
</evidence>
<comment type="caution">
    <text evidence="2">The sequence shown here is derived from an EMBL/GenBank/DDBJ whole genome shotgun (WGS) entry which is preliminary data.</text>
</comment>
<evidence type="ECO:0000256" key="1">
    <source>
        <dbReference type="SAM" id="Phobius"/>
    </source>
</evidence>
<keyword evidence="1" id="KW-0472">Membrane</keyword>
<dbReference type="RefSeq" id="WP_161557874.1">
    <property type="nucleotide sequence ID" value="NZ_JAXOTQ010000048.1"/>
</dbReference>
<keyword evidence="1" id="KW-1133">Transmembrane helix</keyword>
<dbReference type="EMBL" id="JAXOTQ010000048">
    <property type="protein sequence ID" value="MDZ5493541.1"/>
    <property type="molecule type" value="Genomic_DNA"/>
</dbReference>
<gene>
    <name evidence="2" type="ORF">U2F25_29435</name>
</gene>
<organism evidence="2 3">
    <name type="scientific">Micromonospora sicca</name>
    <dbReference type="NCBI Taxonomy" id="2202420"/>
    <lineage>
        <taxon>Bacteria</taxon>
        <taxon>Bacillati</taxon>
        <taxon>Actinomycetota</taxon>
        <taxon>Actinomycetes</taxon>
        <taxon>Micromonosporales</taxon>
        <taxon>Micromonosporaceae</taxon>
        <taxon>Micromonospora</taxon>
    </lineage>
</organism>